<dbReference type="SUPFAM" id="SSF69322">
    <property type="entry name" value="Tricorn protease domain 2"/>
    <property type="match status" value="1"/>
</dbReference>
<feature type="domain" description="Vps16 N-terminal" evidence="4">
    <location>
        <begin position="7"/>
        <end position="416"/>
    </location>
</feature>
<protein>
    <recommendedName>
        <fullName evidence="2">Probable vacuolar protein sorting-associated protein 16 homolog</fullName>
    </recommendedName>
</protein>
<evidence type="ECO:0000313" key="5">
    <source>
        <dbReference type="EMBL" id="KAI9638501.1"/>
    </source>
</evidence>
<comment type="function">
    <text evidence="2">Essential for vacuolar protein sorting. Required for vacuole biogenesis, stability and to maintain vacuole morphology.</text>
</comment>
<dbReference type="GO" id="GO:0003779">
    <property type="term" value="F:actin binding"/>
    <property type="evidence" value="ECO:0007669"/>
    <property type="project" value="TreeGrafter"/>
</dbReference>
<dbReference type="FunFam" id="1.10.150.780:FF:000001">
    <property type="entry name" value="Vacuolar protein sorting-associated protein 16 homolog"/>
    <property type="match status" value="1"/>
</dbReference>
<keyword evidence="2" id="KW-0813">Transport</keyword>
<dbReference type="PIRSF" id="PIRSF007949">
    <property type="entry name" value="VPS16"/>
    <property type="match status" value="1"/>
</dbReference>
<dbReference type="GeneID" id="77731403"/>
<dbReference type="InterPro" id="IPR016534">
    <property type="entry name" value="VPS16"/>
</dbReference>
<comment type="similarity">
    <text evidence="1 2">Belongs to the VPS16 family.</text>
</comment>
<organism evidence="5 6">
    <name type="scientific">Dioszegia hungarica</name>
    <dbReference type="NCBI Taxonomy" id="4972"/>
    <lineage>
        <taxon>Eukaryota</taxon>
        <taxon>Fungi</taxon>
        <taxon>Dikarya</taxon>
        <taxon>Basidiomycota</taxon>
        <taxon>Agaricomycotina</taxon>
        <taxon>Tremellomycetes</taxon>
        <taxon>Tremellales</taxon>
        <taxon>Bulleribasidiaceae</taxon>
        <taxon>Dioszegia</taxon>
    </lineage>
</organism>
<dbReference type="GO" id="GO:0030897">
    <property type="term" value="C:HOPS complex"/>
    <property type="evidence" value="ECO:0007669"/>
    <property type="project" value="TreeGrafter"/>
</dbReference>
<evidence type="ECO:0000256" key="2">
    <source>
        <dbReference type="PIRNR" id="PIRNR007949"/>
    </source>
</evidence>
<dbReference type="GO" id="GO:0005768">
    <property type="term" value="C:endosome"/>
    <property type="evidence" value="ECO:0007669"/>
    <property type="project" value="TreeGrafter"/>
</dbReference>
<evidence type="ECO:0000313" key="6">
    <source>
        <dbReference type="Proteomes" id="UP001164286"/>
    </source>
</evidence>
<reference evidence="5" key="1">
    <citation type="journal article" date="2022" name="G3 (Bethesda)">
        <title>High quality genome of the basidiomycete yeast Dioszegia hungarica PDD-24b-2 isolated from cloud water.</title>
        <authorList>
            <person name="Jarrige D."/>
            <person name="Haridas S."/>
            <person name="Bleykasten-Grosshans C."/>
            <person name="Joly M."/>
            <person name="Nadalig T."/>
            <person name="Sancelme M."/>
            <person name="Vuilleumier S."/>
            <person name="Grigoriev I.V."/>
            <person name="Amato P."/>
            <person name="Bringel F."/>
        </authorList>
    </citation>
    <scope>NUCLEOTIDE SEQUENCE</scope>
    <source>
        <strain evidence="5">PDD-24b-2</strain>
    </source>
</reference>
<proteinExistence type="inferred from homology"/>
<dbReference type="Gene3D" id="1.10.150.780">
    <property type="entry name" value="Vps16, C-terminal region"/>
    <property type="match status" value="1"/>
</dbReference>
<name>A0AA38HG04_9TREE</name>
<dbReference type="EMBL" id="JAKWFO010000003">
    <property type="protein sequence ID" value="KAI9638501.1"/>
    <property type="molecule type" value="Genomic_DNA"/>
</dbReference>
<dbReference type="Proteomes" id="UP001164286">
    <property type="component" value="Unassembled WGS sequence"/>
</dbReference>
<dbReference type="GO" id="GO:0006886">
    <property type="term" value="P:intracellular protein transport"/>
    <property type="evidence" value="ECO:0007669"/>
    <property type="project" value="InterPro"/>
</dbReference>
<dbReference type="GO" id="GO:0042144">
    <property type="term" value="P:vacuole fusion, non-autophagic"/>
    <property type="evidence" value="ECO:0007669"/>
    <property type="project" value="TreeGrafter"/>
</dbReference>
<keyword evidence="2" id="KW-0653">Protein transport</keyword>
<evidence type="ECO:0000259" key="4">
    <source>
        <dbReference type="Pfam" id="PF04841"/>
    </source>
</evidence>
<dbReference type="InterPro" id="IPR038132">
    <property type="entry name" value="Vps16_C_sf"/>
</dbReference>
<feature type="domain" description="Vps16 C-terminal" evidence="3">
    <location>
        <begin position="521"/>
        <end position="831"/>
    </location>
</feature>
<comment type="caution">
    <text evidence="5">The sequence shown here is derived from an EMBL/GenBank/DDBJ whole genome shotgun (WGS) entry which is preliminary data.</text>
</comment>
<evidence type="ECO:0000259" key="3">
    <source>
        <dbReference type="Pfam" id="PF04840"/>
    </source>
</evidence>
<dbReference type="Pfam" id="PF04840">
    <property type="entry name" value="Vps16_C"/>
    <property type="match status" value="1"/>
</dbReference>
<dbReference type="PANTHER" id="PTHR12811">
    <property type="entry name" value="VACUOLAR PROTEIN SORTING VPS16"/>
    <property type="match status" value="1"/>
</dbReference>
<dbReference type="Pfam" id="PF04841">
    <property type="entry name" value="Vps16_N"/>
    <property type="match status" value="1"/>
</dbReference>
<dbReference type="PANTHER" id="PTHR12811:SF0">
    <property type="entry name" value="VACUOLAR PROTEIN SORTING-ASSOCIATED PROTEIN 16 HOMOLOG"/>
    <property type="match status" value="1"/>
</dbReference>
<sequence>MTILPSPTLSWDTIQNVFYRKEEVYQMAWSIPDLSDYLIAAARNGGPIAMIRDERKVMLLGKHTPGKPKIHIYTAAGALLSSLTWDLTPPILMHFTSTHLAVVSDEGTYRLYDLSNPQQYTQHTLGSEASEMGLVSAKGYDEGFVVLTGGLQFLEVAGWKGGRVTPLAGSSLTDPPTSWAIIPPDQSSSGHIEILISTGTTIVTLDALDRIDQRISRGPFSHILPSPNGRFLALLTGSGSLWVVSADFGRNLSDVSLADVMDGDEVGGIPDGAGWCGDNAVVLSWGSKVVVVGPSGDCLRYDYPPSVHLVTEPDGLRILSSSTSDFIQKVPDSSLAVFSPGSSHPAATLYDALDLFDRRSPKADEIRSIRADLASAVDMCIDAAGREWDANWQRRLLRAAQFGRAFLDLYNPSDFINMAQTLKVLNAIRYYEIGIPLTYAQYLLIGPSTLISHLLSRNLHLLALRISQYLSLRPDPVLKHWAAAKISRSKGVDPSERGIGEDEGLCRVIVDKFEKEGDRGVSYAEIAKKAWEAGRVRLATMLLDHERRAAEQVPLLLQMKEEKVALVKAIDSGDTDLVYHVLLHLHSSKSPGDFFAILDDSSNPQLTPAINLLQVYAKEGDRRLLRDFYYQDDRRTETACLEMQEAGEAVEPEERVGKLQAASKAFGEDKERLFEAKMVEDAHRLLSFQLAQERELDHKYKFAGLSVDQFISRLLTEGFSKRAEKVRNDFKVPDKRWWWVKLKALAGNKDWDGLEAFAKSKKSPIGYEPFVTHLLALSPPQPAQAASFVPRCDPKIRADLYVLCGDWGTAAEAAGERKDKAKLEQLRRSAPNGIAQREVDEVIRRMK</sequence>
<dbReference type="AlphaFoldDB" id="A0AA38HG04"/>
<keyword evidence="6" id="KW-1185">Reference proteome</keyword>
<evidence type="ECO:0000256" key="1">
    <source>
        <dbReference type="ARBA" id="ARBA00009250"/>
    </source>
</evidence>
<dbReference type="InterPro" id="IPR006926">
    <property type="entry name" value="Vps16_N"/>
</dbReference>
<dbReference type="GO" id="GO:0016197">
    <property type="term" value="P:endosomal transport"/>
    <property type="evidence" value="ECO:0007669"/>
    <property type="project" value="TreeGrafter"/>
</dbReference>
<accession>A0AA38HG04</accession>
<dbReference type="InterPro" id="IPR006925">
    <property type="entry name" value="Vps16_C"/>
</dbReference>
<dbReference type="GO" id="GO:0098588">
    <property type="term" value="C:bounding membrane of organelle"/>
    <property type="evidence" value="ECO:0007669"/>
    <property type="project" value="UniProtKB-ARBA"/>
</dbReference>
<gene>
    <name evidence="5" type="ORF">MKK02DRAFT_42897</name>
</gene>
<dbReference type="RefSeq" id="XP_052948278.1">
    <property type="nucleotide sequence ID" value="XM_053092198.1"/>
</dbReference>